<reference evidence="1" key="1">
    <citation type="submission" date="2015-06" db="EMBL/GenBank/DDBJ databases">
        <authorList>
            <person name="Joergensen T."/>
        </authorList>
    </citation>
    <scope>NUCLEOTIDE SEQUENCE</scope>
    <source>
        <strain evidence="1">RGFK1117</strain>
    </source>
</reference>
<sequence length="288" mass="32387">MKCQRRDCPANKDQWGRDQITRFKWNFGAWDGWAQMVTLTAPGKDKLPWDLEVCGHVDDSLCTGGGKSTCRVQAGPAMAWNLGEPARWKRARKRTDAKARRKGISVSKFVILGYALQVRRGVLHRHVVIGWKGVPPSASRWYVRELQREAKRCGYGRESKAGEVSVGQGAQLASYLGRYIAQGSWEAIAVAPRGALVTFVAPRLTRVTGVTTRHLRMWRRAKAKWPNEPLIGNLAEMVLFFRWAESQGVDPFTWHARPPARRPPPRERWVPLPPATPPAVAVQLLLAV</sequence>
<dbReference type="AlphaFoldDB" id="A0A0H5Q534"/>
<reference evidence="1" key="2">
    <citation type="submission" date="2015-07" db="EMBL/GenBank/DDBJ databases">
        <title>Plasmids, circular viruses and viroids from rat gut.</title>
        <authorList>
            <person name="Jorgensen T.J."/>
            <person name="Hansen M.A."/>
            <person name="Xu Z."/>
            <person name="Tabak M.A."/>
            <person name="Sorensen S.J."/>
            <person name="Hansen L.H."/>
        </authorList>
    </citation>
    <scope>NUCLEOTIDE SEQUENCE</scope>
    <source>
        <strain evidence="1">RGFK1117</strain>
    </source>
</reference>
<dbReference type="EMBL" id="LN853698">
    <property type="protein sequence ID" value="CRY96509.1"/>
    <property type="molecule type" value="Genomic_DNA"/>
</dbReference>
<protein>
    <submittedName>
        <fullName evidence="1">Uncharacterized protein</fullName>
    </submittedName>
</protein>
<accession>A0A0H5Q534</accession>
<proteinExistence type="predicted"/>
<name>A0A0H5Q534_9ZZZZ</name>
<organism evidence="1">
    <name type="scientific">uncultured prokaryote</name>
    <dbReference type="NCBI Taxonomy" id="198431"/>
    <lineage>
        <taxon>unclassified sequences</taxon>
        <taxon>environmental samples</taxon>
    </lineage>
</organism>
<evidence type="ECO:0000313" key="1">
    <source>
        <dbReference type="EMBL" id="CRY96509.1"/>
    </source>
</evidence>